<organism evidence="2 3">
    <name type="scientific">Gopherus agassizii</name>
    <name type="common">Agassiz's desert tortoise</name>
    <dbReference type="NCBI Taxonomy" id="38772"/>
    <lineage>
        <taxon>Eukaryota</taxon>
        <taxon>Metazoa</taxon>
        <taxon>Chordata</taxon>
        <taxon>Craniata</taxon>
        <taxon>Vertebrata</taxon>
        <taxon>Euteleostomi</taxon>
        <taxon>Archelosauria</taxon>
        <taxon>Testudinata</taxon>
        <taxon>Testudines</taxon>
        <taxon>Cryptodira</taxon>
        <taxon>Durocryptodira</taxon>
        <taxon>Testudinoidea</taxon>
        <taxon>Testudinidae</taxon>
        <taxon>Gopherus</taxon>
    </lineage>
</organism>
<dbReference type="Gene3D" id="2.30.29.30">
    <property type="entry name" value="Pleckstrin-homology domain (PH domain)/Phosphotyrosine-binding domain (PTB)"/>
    <property type="match status" value="1"/>
</dbReference>
<evidence type="ECO:0000259" key="1">
    <source>
        <dbReference type="PROSITE" id="PS50003"/>
    </source>
</evidence>
<dbReference type="GO" id="GO:0005886">
    <property type="term" value="C:plasma membrane"/>
    <property type="evidence" value="ECO:0007669"/>
    <property type="project" value="TreeGrafter"/>
</dbReference>
<reference evidence="2" key="3">
    <citation type="submission" date="2025-09" db="UniProtKB">
        <authorList>
            <consortium name="Ensembl"/>
        </authorList>
    </citation>
    <scope>IDENTIFICATION</scope>
</reference>
<dbReference type="STRING" id="38772.ENSGAGP00000013360"/>
<reference evidence="2" key="2">
    <citation type="submission" date="2025-08" db="UniProtKB">
        <authorList>
            <consortium name="Ensembl"/>
        </authorList>
    </citation>
    <scope>IDENTIFICATION</scope>
</reference>
<evidence type="ECO:0000313" key="3">
    <source>
        <dbReference type="Proteomes" id="UP000291020"/>
    </source>
</evidence>
<dbReference type="PANTHER" id="PTHR12092:SF2">
    <property type="entry name" value="PLECKSTRIN-2"/>
    <property type="match status" value="1"/>
</dbReference>
<dbReference type="AlphaFoldDB" id="A0A452HEW2"/>
<proteinExistence type="predicted"/>
<protein>
    <recommendedName>
        <fullName evidence="1">PH domain-containing protein</fullName>
    </recommendedName>
</protein>
<dbReference type="Pfam" id="PF00169">
    <property type="entry name" value="PH"/>
    <property type="match status" value="1"/>
</dbReference>
<keyword evidence="3" id="KW-1185">Reference proteome</keyword>
<dbReference type="InterPro" id="IPR011993">
    <property type="entry name" value="PH-like_dom_sf"/>
</dbReference>
<dbReference type="PANTHER" id="PTHR12092">
    <property type="entry name" value="PLECKSTRIN"/>
    <property type="match status" value="1"/>
</dbReference>
<reference evidence="3" key="1">
    <citation type="journal article" date="2017" name="PLoS ONE">
        <title>The Agassiz's desert tortoise genome provides a resource for the conservation of a threatened species.</title>
        <authorList>
            <person name="Tollis M."/>
            <person name="DeNardo D.F."/>
            <person name="Cornelius J.A."/>
            <person name="Dolby G.A."/>
            <person name="Edwards T."/>
            <person name="Henen B.T."/>
            <person name="Karl A.E."/>
            <person name="Murphy R.W."/>
            <person name="Kusumi K."/>
        </authorList>
    </citation>
    <scope>NUCLEOTIDE SEQUENCE [LARGE SCALE GENOMIC DNA]</scope>
</reference>
<dbReference type="GO" id="GO:0030036">
    <property type="term" value="P:actin cytoskeleton organization"/>
    <property type="evidence" value="ECO:0007669"/>
    <property type="project" value="TreeGrafter"/>
</dbReference>
<dbReference type="Proteomes" id="UP000291020">
    <property type="component" value="Unassembled WGS sequence"/>
</dbReference>
<dbReference type="Ensembl" id="ENSGAGT00000015291.1">
    <property type="protein sequence ID" value="ENSGAGP00000013360.1"/>
    <property type="gene ID" value="ENSGAGG00000010224.1"/>
</dbReference>
<dbReference type="PROSITE" id="PS50003">
    <property type="entry name" value="PH_DOMAIN"/>
    <property type="match status" value="1"/>
</dbReference>
<dbReference type="InterPro" id="IPR037370">
    <property type="entry name" value="Pleckstrin"/>
</dbReference>
<sequence length="98" mass="11495">LHPKLKKSGFLIGPLGHIVHNWKARWFVLLQDKLLYYKLDGGRKEPSPKGRIILDGCTITCPCLEYENRPVCLEHYHHSFLCNDFSILWFLPFIPLTF</sequence>
<dbReference type="SUPFAM" id="SSF50729">
    <property type="entry name" value="PH domain-like"/>
    <property type="match status" value="1"/>
</dbReference>
<evidence type="ECO:0000313" key="2">
    <source>
        <dbReference type="Ensembl" id="ENSGAGP00000013360.1"/>
    </source>
</evidence>
<dbReference type="InterPro" id="IPR001849">
    <property type="entry name" value="PH_domain"/>
</dbReference>
<name>A0A452HEW2_9SAUR</name>
<feature type="domain" description="PH" evidence="1">
    <location>
        <begin position="4"/>
        <end position="98"/>
    </location>
</feature>
<accession>A0A452HEW2</accession>